<name>A0A3N4I7V3_ASCIM</name>
<accession>A0A3N4I7V3</accession>
<reference evidence="1 2" key="1">
    <citation type="journal article" date="2018" name="Nat. Ecol. Evol.">
        <title>Pezizomycetes genomes reveal the molecular basis of ectomycorrhizal truffle lifestyle.</title>
        <authorList>
            <person name="Murat C."/>
            <person name="Payen T."/>
            <person name="Noel B."/>
            <person name="Kuo A."/>
            <person name="Morin E."/>
            <person name="Chen J."/>
            <person name="Kohler A."/>
            <person name="Krizsan K."/>
            <person name="Balestrini R."/>
            <person name="Da Silva C."/>
            <person name="Montanini B."/>
            <person name="Hainaut M."/>
            <person name="Levati E."/>
            <person name="Barry K.W."/>
            <person name="Belfiori B."/>
            <person name="Cichocki N."/>
            <person name="Clum A."/>
            <person name="Dockter R.B."/>
            <person name="Fauchery L."/>
            <person name="Guy J."/>
            <person name="Iotti M."/>
            <person name="Le Tacon F."/>
            <person name="Lindquist E.A."/>
            <person name="Lipzen A."/>
            <person name="Malagnac F."/>
            <person name="Mello A."/>
            <person name="Molinier V."/>
            <person name="Miyauchi S."/>
            <person name="Poulain J."/>
            <person name="Riccioni C."/>
            <person name="Rubini A."/>
            <person name="Sitrit Y."/>
            <person name="Splivallo R."/>
            <person name="Traeger S."/>
            <person name="Wang M."/>
            <person name="Zifcakova L."/>
            <person name="Wipf D."/>
            <person name="Zambonelli A."/>
            <person name="Paolocci F."/>
            <person name="Nowrousian M."/>
            <person name="Ottonello S."/>
            <person name="Baldrian P."/>
            <person name="Spatafora J.W."/>
            <person name="Henrissat B."/>
            <person name="Nagy L.G."/>
            <person name="Aury J.M."/>
            <person name="Wincker P."/>
            <person name="Grigoriev I.V."/>
            <person name="Bonfante P."/>
            <person name="Martin F.M."/>
        </authorList>
    </citation>
    <scope>NUCLEOTIDE SEQUENCE [LARGE SCALE GENOMIC DNA]</scope>
    <source>
        <strain evidence="1 2">RN42</strain>
    </source>
</reference>
<dbReference type="Proteomes" id="UP000275078">
    <property type="component" value="Unassembled WGS sequence"/>
</dbReference>
<gene>
    <name evidence="1" type="ORF">BJ508DRAFT_196111</name>
</gene>
<dbReference type="AlphaFoldDB" id="A0A3N4I7V3"/>
<keyword evidence="2" id="KW-1185">Reference proteome</keyword>
<evidence type="ECO:0000313" key="2">
    <source>
        <dbReference type="Proteomes" id="UP000275078"/>
    </source>
</evidence>
<protein>
    <submittedName>
        <fullName evidence="1">Uncharacterized protein</fullName>
    </submittedName>
</protein>
<dbReference type="Pfam" id="PF02992">
    <property type="entry name" value="Transposase_21"/>
    <property type="match status" value="1"/>
</dbReference>
<sequence>YDVCKTNDFCFAADPDAPNCPHCKEPRLQPNGDPWRTFDYIPITHRLMLQYSDKKRARTLMSYRRRCLADPSASLKDFWDGNLYRDLTADGLFQHDTDVGFFFSIDGVDVFDTRTDFTVSPLVLVNLNLPPEERYLDENVLLLGCIPGPNKPLDKDSFLFPFIREMKRLENGIPHVYNAATERSFTLRAHICVIGTDIPERESLMHSTG</sequence>
<evidence type="ECO:0000313" key="1">
    <source>
        <dbReference type="EMBL" id="RPA80261.1"/>
    </source>
</evidence>
<feature type="non-terminal residue" evidence="1">
    <location>
        <position position="209"/>
    </location>
</feature>
<feature type="non-terminal residue" evidence="1">
    <location>
        <position position="1"/>
    </location>
</feature>
<dbReference type="InterPro" id="IPR004242">
    <property type="entry name" value="Transposase_21"/>
</dbReference>
<dbReference type="EMBL" id="ML119690">
    <property type="protein sequence ID" value="RPA80261.1"/>
    <property type="molecule type" value="Genomic_DNA"/>
</dbReference>
<dbReference type="OrthoDB" id="5329631at2759"/>
<dbReference type="STRING" id="1160509.A0A3N4I7V3"/>
<organism evidence="1 2">
    <name type="scientific">Ascobolus immersus RN42</name>
    <dbReference type="NCBI Taxonomy" id="1160509"/>
    <lineage>
        <taxon>Eukaryota</taxon>
        <taxon>Fungi</taxon>
        <taxon>Dikarya</taxon>
        <taxon>Ascomycota</taxon>
        <taxon>Pezizomycotina</taxon>
        <taxon>Pezizomycetes</taxon>
        <taxon>Pezizales</taxon>
        <taxon>Ascobolaceae</taxon>
        <taxon>Ascobolus</taxon>
    </lineage>
</organism>
<proteinExistence type="predicted"/>